<dbReference type="AlphaFoldDB" id="H5WZM4"/>
<organism evidence="1 2">
    <name type="scientific">Saccharomonospora marina XMU15</name>
    <dbReference type="NCBI Taxonomy" id="882083"/>
    <lineage>
        <taxon>Bacteria</taxon>
        <taxon>Bacillati</taxon>
        <taxon>Actinomycetota</taxon>
        <taxon>Actinomycetes</taxon>
        <taxon>Pseudonocardiales</taxon>
        <taxon>Pseudonocardiaceae</taxon>
        <taxon>Saccharomonospora</taxon>
    </lineage>
</organism>
<gene>
    <name evidence="1" type="ORF">SacmaDRAFT_2513</name>
</gene>
<accession>H5WZM4</accession>
<evidence type="ECO:0000313" key="2">
    <source>
        <dbReference type="Proteomes" id="UP000004926"/>
    </source>
</evidence>
<reference evidence="1 2" key="1">
    <citation type="journal article" date="2012" name="Stand. Genomic Sci.">
        <title>Genome sequence of the ocean sediment bacterium Saccharomonospora marina type strain (XMU15(T)).</title>
        <authorList>
            <person name="Klenk H.P."/>
            <person name="Lu M."/>
            <person name="Lucas S."/>
            <person name="Lapidus A."/>
            <person name="Copeland A."/>
            <person name="Pitluck S."/>
            <person name="Goodwin L.A."/>
            <person name="Han C."/>
            <person name="Tapia R."/>
            <person name="Brambilla E.M."/>
            <person name="Potter G."/>
            <person name="Land M."/>
            <person name="Ivanova N."/>
            <person name="Rohde M."/>
            <person name="Goker M."/>
            <person name="Detter J.C."/>
            <person name="Li W.J."/>
            <person name="Kyrpides N.C."/>
            <person name="Woyke T."/>
        </authorList>
    </citation>
    <scope>NUCLEOTIDE SEQUENCE [LARGE SCALE GENOMIC DNA]</scope>
    <source>
        <strain evidence="1 2">XMU15</strain>
    </source>
</reference>
<dbReference type="Proteomes" id="UP000004926">
    <property type="component" value="Chromosome"/>
</dbReference>
<dbReference type="HOGENOM" id="CLU_2425143_0_0_11"/>
<name>H5WZM4_9PSEU</name>
<dbReference type="EMBL" id="CM001439">
    <property type="protein sequence ID" value="EHR50756.1"/>
    <property type="molecule type" value="Genomic_DNA"/>
</dbReference>
<dbReference type="RefSeq" id="WP_009154141.1">
    <property type="nucleotide sequence ID" value="NZ_CM001439.1"/>
</dbReference>
<dbReference type="STRING" id="882083.SacmaDRAFT_2513"/>
<protein>
    <submittedName>
        <fullName evidence="1">Uncharacterized protein</fullName>
    </submittedName>
</protein>
<evidence type="ECO:0000313" key="1">
    <source>
        <dbReference type="EMBL" id="EHR50756.1"/>
    </source>
</evidence>
<sequence length="91" mass="9673">MPVDLAAVTAIAVHTHVHPSVRGHVRCGEDEAIRPAVGEYFGEGMPNLALPEPARHDRKRNMAVLVKENAAGSFRGDKQSFSDAAGEGARA</sequence>
<keyword evidence="2" id="KW-1185">Reference proteome</keyword>
<proteinExistence type="predicted"/>